<dbReference type="Proteomes" id="UP000193435">
    <property type="component" value="Unassembled WGS sequence"/>
</dbReference>
<sequence length="58" mass="7163">MAIQNQKNPDYFRCRRNNWPLVEDDVFEISMQKIEERRKKLLGLLIEDNWKEEDLKLI</sequence>
<evidence type="ECO:0000313" key="2">
    <source>
        <dbReference type="Proteomes" id="UP000193435"/>
    </source>
</evidence>
<gene>
    <name evidence="1" type="ORF">SAMN04488700_1018</name>
</gene>
<keyword evidence="2" id="KW-1185">Reference proteome</keyword>
<dbReference type="RefSeq" id="WP_159446057.1">
    <property type="nucleotide sequence ID" value="NZ_FOAH01000001.1"/>
</dbReference>
<dbReference type="EMBL" id="FXBJ01000002">
    <property type="protein sequence ID" value="SMH28998.1"/>
    <property type="molecule type" value="Genomic_DNA"/>
</dbReference>
<accession>A0A1X7MX55</accession>
<name>A0A1X7MX55_9LACT</name>
<evidence type="ECO:0000313" key="1">
    <source>
        <dbReference type="EMBL" id="SMH28998.1"/>
    </source>
</evidence>
<dbReference type="AlphaFoldDB" id="A0A1X7MX55"/>
<proteinExistence type="predicted"/>
<protein>
    <submittedName>
        <fullName evidence="1">Uncharacterized protein</fullName>
    </submittedName>
</protein>
<organism evidence="1 2">
    <name type="scientific">Carnobacterium iners</name>
    <dbReference type="NCBI Taxonomy" id="1073423"/>
    <lineage>
        <taxon>Bacteria</taxon>
        <taxon>Bacillati</taxon>
        <taxon>Bacillota</taxon>
        <taxon>Bacilli</taxon>
        <taxon>Lactobacillales</taxon>
        <taxon>Carnobacteriaceae</taxon>
        <taxon>Carnobacterium</taxon>
    </lineage>
</organism>
<reference evidence="1 2" key="1">
    <citation type="submission" date="2017-04" db="EMBL/GenBank/DDBJ databases">
        <authorList>
            <person name="Afonso C.L."/>
            <person name="Miller P.J."/>
            <person name="Scott M.A."/>
            <person name="Spackman E."/>
            <person name="Goraichik I."/>
            <person name="Dimitrov K.M."/>
            <person name="Suarez D.L."/>
            <person name="Swayne D.E."/>
        </authorList>
    </citation>
    <scope>NUCLEOTIDE SEQUENCE [LARGE SCALE GENOMIC DNA]</scope>
    <source>
        <strain evidence="1 2">LMG26642</strain>
    </source>
</reference>